<sequence length="83" mass="8860">MIKPFQDDESATSIGDLSVENSTSAVVISGSLEVTRDKAGLKRARALKQFADAVVEQLEADGDLPDKVATAKAPVEEVDNPFR</sequence>
<dbReference type="EMBL" id="CADCVX010000384">
    <property type="protein sequence ID" value="CAA9519296.1"/>
    <property type="molecule type" value="Genomic_DNA"/>
</dbReference>
<evidence type="ECO:0000313" key="1">
    <source>
        <dbReference type="EMBL" id="CAA9519296.1"/>
    </source>
</evidence>
<organism evidence="1">
    <name type="scientific">uncultured Sphingomonadaceae bacterium</name>
    <dbReference type="NCBI Taxonomy" id="169976"/>
    <lineage>
        <taxon>Bacteria</taxon>
        <taxon>Pseudomonadati</taxon>
        <taxon>Pseudomonadota</taxon>
        <taxon>Alphaproteobacteria</taxon>
        <taxon>Sphingomonadales</taxon>
        <taxon>Sphingomonadaceae</taxon>
        <taxon>environmental samples</taxon>
    </lineage>
</organism>
<name>A0A6J4TCQ3_9SPHN</name>
<proteinExistence type="predicted"/>
<reference evidence="1" key="1">
    <citation type="submission" date="2020-02" db="EMBL/GenBank/DDBJ databases">
        <authorList>
            <person name="Meier V. D."/>
        </authorList>
    </citation>
    <scope>NUCLEOTIDE SEQUENCE</scope>
    <source>
        <strain evidence="1">AVDCRST_MAG91</strain>
    </source>
</reference>
<accession>A0A6J4TCQ3</accession>
<dbReference type="AlphaFoldDB" id="A0A6J4TCQ3"/>
<gene>
    <name evidence="1" type="ORF">AVDCRST_MAG91-2098</name>
</gene>
<protein>
    <submittedName>
        <fullName evidence="1">Uncharacterized protein</fullName>
    </submittedName>
</protein>